<name>A0A229NY12_9BACL</name>
<dbReference type="AlphaFoldDB" id="A0A229NY12"/>
<protein>
    <submittedName>
        <fullName evidence="3">Polyketide cyclase</fullName>
    </submittedName>
</protein>
<evidence type="ECO:0000256" key="1">
    <source>
        <dbReference type="ARBA" id="ARBA00006817"/>
    </source>
</evidence>
<feature type="domain" description="Activator of Hsp90 ATPase homologue 1/2-like C-terminal" evidence="2">
    <location>
        <begin position="11"/>
        <end position="135"/>
    </location>
</feature>
<proteinExistence type="inferred from homology"/>
<comment type="caution">
    <text evidence="3">The sequence shown here is derived from an EMBL/GenBank/DDBJ whole genome shotgun (WGS) entry which is preliminary data.</text>
</comment>
<dbReference type="InterPro" id="IPR023393">
    <property type="entry name" value="START-like_dom_sf"/>
</dbReference>
<reference evidence="3 4" key="1">
    <citation type="submission" date="2017-07" db="EMBL/GenBank/DDBJ databases">
        <title>Paenibacillus herberti R33 genome sequencing and assembly.</title>
        <authorList>
            <person name="Su W."/>
        </authorList>
    </citation>
    <scope>NUCLEOTIDE SEQUENCE [LARGE SCALE GENOMIC DNA]</scope>
    <source>
        <strain evidence="3 4">R33</strain>
    </source>
</reference>
<dbReference type="InterPro" id="IPR013538">
    <property type="entry name" value="ASHA1/2-like_C"/>
</dbReference>
<evidence type="ECO:0000313" key="4">
    <source>
        <dbReference type="Proteomes" id="UP000215145"/>
    </source>
</evidence>
<dbReference type="RefSeq" id="WP_089525500.1">
    <property type="nucleotide sequence ID" value="NZ_NMUQ01000002.1"/>
</dbReference>
<dbReference type="SUPFAM" id="SSF55961">
    <property type="entry name" value="Bet v1-like"/>
    <property type="match status" value="1"/>
</dbReference>
<gene>
    <name evidence="3" type="ORF">CGZ75_17400</name>
</gene>
<evidence type="ECO:0000259" key="2">
    <source>
        <dbReference type="Pfam" id="PF08327"/>
    </source>
</evidence>
<dbReference type="Proteomes" id="UP000215145">
    <property type="component" value="Unassembled WGS sequence"/>
</dbReference>
<keyword evidence="4" id="KW-1185">Reference proteome</keyword>
<comment type="similarity">
    <text evidence="1">Belongs to the AHA1 family.</text>
</comment>
<dbReference type="Pfam" id="PF08327">
    <property type="entry name" value="AHSA1"/>
    <property type="match status" value="1"/>
</dbReference>
<dbReference type="Gene3D" id="3.30.530.20">
    <property type="match status" value="1"/>
</dbReference>
<organism evidence="3 4">
    <name type="scientific">Paenibacillus herberti</name>
    <dbReference type="NCBI Taxonomy" id="1619309"/>
    <lineage>
        <taxon>Bacteria</taxon>
        <taxon>Bacillati</taxon>
        <taxon>Bacillota</taxon>
        <taxon>Bacilli</taxon>
        <taxon>Bacillales</taxon>
        <taxon>Paenibacillaceae</taxon>
        <taxon>Paenibacillus</taxon>
    </lineage>
</organism>
<dbReference type="OrthoDB" id="9800600at2"/>
<evidence type="ECO:0000313" key="3">
    <source>
        <dbReference type="EMBL" id="OXM14684.1"/>
    </source>
</evidence>
<dbReference type="EMBL" id="NMUQ01000002">
    <property type="protein sequence ID" value="OXM14684.1"/>
    <property type="molecule type" value="Genomic_DNA"/>
</dbReference>
<accession>A0A229NY12</accession>
<sequence>MDELSYTIYINASPKEVWRAFVEPEGTRAIFFGTVLETDFKPGSEYKYVGPGNDGDHTVHVYGSILEFDENVRMSYTEHPGPSYRDNHAELETRITLTLELVGSTTKLMLVNDRWPDNHPSYASASGSWPIILSSAKTFVETGKTMDFGW</sequence>